<name>A0A059KQ90_9BURK</name>
<dbReference type="CDD" id="cd00082">
    <property type="entry name" value="HisKA"/>
    <property type="match status" value="1"/>
</dbReference>
<evidence type="ECO:0000256" key="3">
    <source>
        <dbReference type="ARBA" id="ARBA00012438"/>
    </source>
</evidence>
<keyword evidence="12" id="KW-0902">Two-component regulatory system</keyword>
<reference evidence="15 16" key="1">
    <citation type="journal article" date="2014" name="FEMS Microbiol. Ecol.">
        <title>Sphaerotilus natans encrusted with nanoball-shaped Fe(III) oxide minerals formed by nitrate-reducing mixotrophic Fe(II) oxidation.</title>
        <authorList>
            <person name="Park S."/>
            <person name="Kim D.H."/>
            <person name="Lee J.H."/>
            <person name="Hur H.G."/>
        </authorList>
    </citation>
    <scope>NUCLEOTIDE SEQUENCE [LARGE SCALE GENOMIC DNA]</scope>
    <source>
        <strain evidence="15 16">DSM 6575</strain>
    </source>
</reference>
<keyword evidence="8" id="KW-0547">Nucleotide-binding</keyword>
<proteinExistence type="predicted"/>
<dbReference type="InterPro" id="IPR003661">
    <property type="entry name" value="HisK_dim/P_dom"/>
</dbReference>
<feature type="transmembrane region" description="Helical" evidence="13">
    <location>
        <begin position="17"/>
        <end position="38"/>
    </location>
</feature>
<dbReference type="Gene3D" id="1.10.287.130">
    <property type="match status" value="1"/>
</dbReference>
<keyword evidence="6" id="KW-0808">Transferase</keyword>
<gene>
    <name evidence="15" type="ORF">X805_07390</name>
</gene>
<dbReference type="Proteomes" id="UP000026714">
    <property type="component" value="Unassembled WGS sequence"/>
</dbReference>
<keyword evidence="11 13" id="KW-1133">Transmembrane helix</keyword>
<evidence type="ECO:0000256" key="9">
    <source>
        <dbReference type="ARBA" id="ARBA00022777"/>
    </source>
</evidence>
<dbReference type="EMBL" id="AZRA01000019">
    <property type="protein sequence ID" value="KDB53657.1"/>
    <property type="molecule type" value="Genomic_DNA"/>
</dbReference>
<organism evidence="15 16">
    <name type="scientific">Sphaerotilus natans subsp. natans DSM 6575</name>
    <dbReference type="NCBI Taxonomy" id="1286631"/>
    <lineage>
        <taxon>Bacteria</taxon>
        <taxon>Pseudomonadati</taxon>
        <taxon>Pseudomonadota</taxon>
        <taxon>Betaproteobacteria</taxon>
        <taxon>Burkholderiales</taxon>
        <taxon>Sphaerotilaceae</taxon>
        <taxon>Sphaerotilus</taxon>
    </lineage>
</organism>
<keyword evidence="13" id="KW-0472">Membrane</keyword>
<dbReference type="Pfam" id="PF02518">
    <property type="entry name" value="HATPase_c"/>
    <property type="match status" value="1"/>
</dbReference>
<keyword evidence="7 13" id="KW-0812">Transmembrane</keyword>
<dbReference type="InterPro" id="IPR036097">
    <property type="entry name" value="HisK_dim/P_sf"/>
</dbReference>
<evidence type="ECO:0000256" key="6">
    <source>
        <dbReference type="ARBA" id="ARBA00022679"/>
    </source>
</evidence>
<evidence type="ECO:0000256" key="1">
    <source>
        <dbReference type="ARBA" id="ARBA00000085"/>
    </source>
</evidence>
<dbReference type="InterPro" id="IPR004358">
    <property type="entry name" value="Sig_transdc_His_kin-like_C"/>
</dbReference>
<dbReference type="SUPFAM" id="SSF55874">
    <property type="entry name" value="ATPase domain of HSP90 chaperone/DNA topoisomerase II/histidine kinase"/>
    <property type="match status" value="1"/>
</dbReference>
<dbReference type="CDD" id="cd12914">
    <property type="entry name" value="PDC1_DGC_like"/>
    <property type="match status" value="1"/>
</dbReference>
<comment type="catalytic activity">
    <reaction evidence="1">
        <text>ATP + protein L-histidine = ADP + protein N-phospho-L-histidine.</text>
        <dbReference type="EC" id="2.7.13.3"/>
    </reaction>
</comment>
<comment type="subcellular location">
    <subcellularLocation>
        <location evidence="2">Cell membrane</location>
        <topology evidence="2">Multi-pass membrane protein</topology>
    </subcellularLocation>
</comment>
<dbReference type="Gene3D" id="6.10.250.3020">
    <property type="match status" value="1"/>
</dbReference>
<dbReference type="STRING" id="34103.SAMN05421778_10959"/>
<dbReference type="InterPro" id="IPR005467">
    <property type="entry name" value="His_kinase_dom"/>
</dbReference>
<evidence type="ECO:0000256" key="12">
    <source>
        <dbReference type="ARBA" id="ARBA00023012"/>
    </source>
</evidence>
<dbReference type="GO" id="GO:0005524">
    <property type="term" value="F:ATP binding"/>
    <property type="evidence" value="ECO:0007669"/>
    <property type="project" value="UniProtKB-KW"/>
</dbReference>
<feature type="domain" description="Histidine kinase" evidence="14">
    <location>
        <begin position="410"/>
        <end position="626"/>
    </location>
</feature>
<dbReference type="SUPFAM" id="SSF103190">
    <property type="entry name" value="Sensory domain-like"/>
    <property type="match status" value="1"/>
</dbReference>
<dbReference type="PANTHER" id="PTHR43065">
    <property type="entry name" value="SENSOR HISTIDINE KINASE"/>
    <property type="match status" value="1"/>
</dbReference>
<dbReference type="AlphaFoldDB" id="A0A059KQ90"/>
<evidence type="ECO:0000256" key="13">
    <source>
        <dbReference type="SAM" id="Phobius"/>
    </source>
</evidence>
<keyword evidence="4" id="KW-1003">Cell membrane</keyword>
<evidence type="ECO:0000256" key="2">
    <source>
        <dbReference type="ARBA" id="ARBA00004651"/>
    </source>
</evidence>
<comment type="caution">
    <text evidence="15">The sequence shown here is derived from an EMBL/GenBank/DDBJ whole genome shotgun (WGS) entry which is preliminary data.</text>
</comment>
<feature type="transmembrane region" description="Helical" evidence="13">
    <location>
        <begin position="315"/>
        <end position="334"/>
    </location>
</feature>
<evidence type="ECO:0000256" key="5">
    <source>
        <dbReference type="ARBA" id="ARBA00022553"/>
    </source>
</evidence>
<accession>A0A059KQ90</accession>
<evidence type="ECO:0000259" key="14">
    <source>
        <dbReference type="PROSITE" id="PS50109"/>
    </source>
</evidence>
<dbReference type="InterPro" id="IPR003594">
    <property type="entry name" value="HATPase_dom"/>
</dbReference>
<dbReference type="eggNOG" id="COG4191">
    <property type="taxonomic scope" value="Bacteria"/>
</dbReference>
<dbReference type="PIRSF" id="PIRSF036431">
    <property type="entry name" value="STHK_DctB"/>
    <property type="match status" value="1"/>
</dbReference>
<dbReference type="PROSITE" id="PS50109">
    <property type="entry name" value="HIS_KIN"/>
    <property type="match status" value="1"/>
</dbReference>
<dbReference type="PRINTS" id="PR00344">
    <property type="entry name" value="BCTRLSENSOR"/>
</dbReference>
<dbReference type="InterPro" id="IPR017055">
    <property type="entry name" value="Sig_transdc_His_kinase_DctB"/>
</dbReference>
<evidence type="ECO:0000256" key="7">
    <source>
        <dbReference type="ARBA" id="ARBA00022692"/>
    </source>
</evidence>
<evidence type="ECO:0000256" key="10">
    <source>
        <dbReference type="ARBA" id="ARBA00022840"/>
    </source>
</evidence>
<dbReference type="EC" id="2.7.13.3" evidence="3"/>
<dbReference type="SMART" id="SM00388">
    <property type="entry name" value="HisKA"/>
    <property type="match status" value="1"/>
</dbReference>
<dbReference type="Gene3D" id="3.30.565.10">
    <property type="entry name" value="Histidine kinase-like ATPase, C-terminal domain"/>
    <property type="match status" value="1"/>
</dbReference>
<keyword evidence="16" id="KW-1185">Reference proteome</keyword>
<keyword evidence="10" id="KW-0067">ATP-binding</keyword>
<keyword evidence="9" id="KW-0418">Kinase</keyword>
<dbReference type="InterPro" id="IPR036890">
    <property type="entry name" value="HATPase_C_sf"/>
</dbReference>
<dbReference type="SUPFAM" id="SSF47384">
    <property type="entry name" value="Homodimeric domain of signal transducing histidine kinase"/>
    <property type="match status" value="1"/>
</dbReference>
<dbReference type="PANTHER" id="PTHR43065:SF46">
    <property type="entry name" value="C4-DICARBOXYLATE TRANSPORT SENSOR PROTEIN DCTB"/>
    <property type="match status" value="1"/>
</dbReference>
<protein>
    <recommendedName>
        <fullName evidence="3">histidine kinase</fullName>
        <ecNumber evidence="3">2.7.13.3</ecNumber>
    </recommendedName>
</protein>
<keyword evidence="5" id="KW-0597">Phosphoprotein</keyword>
<dbReference type="GO" id="GO:0000155">
    <property type="term" value="F:phosphorelay sensor kinase activity"/>
    <property type="evidence" value="ECO:0007669"/>
    <property type="project" value="InterPro"/>
</dbReference>
<evidence type="ECO:0000256" key="4">
    <source>
        <dbReference type="ARBA" id="ARBA00022475"/>
    </source>
</evidence>
<dbReference type="InterPro" id="IPR029151">
    <property type="entry name" value="Sensor-like_sf"/>
</dbReference>
<evidence type="ECO:0000256" key="8">
    <source>
        <dbReference type="ARBA" id="ARBA00022741"/>
    </source>
</evidence>
<evidence type="ECO:0000313" key="15">
    <source>
        <dbReference type="EMBL" id="KDB53657.1"/>
    </source>
</evidence>
<dbReference type="RefSeq" id="WP_037478339.1">
    <property type="nucleotide sequence ID" value="NZ_AZRA01000019.1"/>
</dbReference>
<evidence type="ECO:0000256" key="11">
    <source>
        <dbReference type="ARBA" id="ARBA00022989"/>
    </source>
</evidence>
<dbReference type="SMART" id="SM00387">
    <property type="entry name" value="HATPase_c"/>
    <property type="match status" value="1"/>
</dbReference>
<evidence type="ECO:0000313" key="16">
    <source>
        <dbReference type="Proteomes" id="UP000026714"/>
    </source>
</evidence>
<sequence length="634" mass="67355">MTAPAPVVVSSLRRRPIVLLLALGLVAGLMLAGGWLAWNARLEAGRERLRADGAARLAGEAASLMQLFDKHRHLPRLLAMDPRLLTVLGPDRPASAVDVVNRHLTSVGQQLDLQAVFLMDRQGLVLAASNWDTPASFVGWNYTFRPYFRDAMAAGAGVFYAVGVTTEAPGLFLSQALRDAQGRAVGVVVVKIGLGALERAWATGGEPLALADERGVLFLASREDWRYRTLAPLTLADRAALAESRQYGRHDLQRLPELAPLAALWPPVSPGGLQRDVIDSEGRHLLQAHRLEAWGWTLLLAADLRPVHRAAAIEAAALGLLGALAVAGGGLWWLQRRRLDERRHAALALEALQKDLAQQVAGRTAELMAANETLHQRIEALNEAERILQATRDQAVQAGKLAVLGQLAAGVTHEINQPLAALATCADNALKQLDRGRHADLRESLSLVGELAGRLGALVAPLKGFARAGSAICLPVAVTDALDMAETMLAPRLRETGVTIARRIAADAGRVLADRVRLEQVLVNLLSNALDAMAAAGVCGRVEIDVDRRSDGRIALQVRDHGQGLSSSASEHLFEPFFTTRSRGLGLGLVISRAIAQGLGGELSGGNVAPEAGSGAIFTLVLPAPSPSSPESSA</sequence>
<dbReference type="Gene3D" id="3.30.450.20">
    <property type="entry name" value="PAS domain"/>
    <property type="match status" value="2"/>
</dbReference>
<dbReference type="GO" id="GO:0005886">
    <property type="term" value="C:plasma membrane"/>
    <property type="evidence" value="ECO:0007669"/>
    <property type="project" value="UniProtKB-SubCell"/>
</dbReference>